<name>A0A2A4JS11_HELVI</name>
<reference evidence="8" key="1">
    <citation type="submission" date="2017-09" db="EMBL/GenBank/DDBJ databases">
        <title>Contemporary evolution of a Lepidopteran species, Heliothis virescens, in response to modern agricultural practices.</title>
        <authorList>
            <person name="Fritz M.L."/>
            <person name="Deyonke A.M."/>
            <person name="Papanicolaou A."/>
            <person name="Micinski S."/>
            <person name="Westbrook J."/>
            <person name="Gould F."/>
        </authorList>
    </citation>
    <scope>NUCLEOTIDE SEQUENCE [LARGE SCALE GENOMIC DNA]</scope>
    <source>
        <strain evidence="8">HvINT-</strain>
        <tissue evidence="8">Whole body</tissue>
    </source>
</reference>
<dbReference type="GO" id="GO:0009086">
    <property type="term" value="P:methionine biosynthetic process"/>
    <property type="evidence" value="ECO:0007669"/>
    <property type="project" value="TreeGrafter"/>
</dbReference>
<keyword evidence="4" id="KW-0285">Flavoprotein</keyword>
<dbReference type="PANTHER" id="PTHR45754">
    <property type="entry name" value="METHYLENETETRAHYDROFOLATE REDUCTASE"/>
    <property type="match status" value="1"/>
</dbReference>
<dbReference type="EMBL" id="NWSH01000789">
    <property type="protein sequence ID" value="PCG74192.1"/>
    <property type="molecule type" value="Genomic_DNA"/>
</dbReference>
<evidence type="ECO:0000256" key="2">
    <source>
        <dbReference type="ARBA" id="ARBA00004777"/>
    </source>
</evidence>
<dbReference type="SUPFAM" id="SSF51730">
    <property type="entry name" value="FAD-linked oxidoreductase"/>
    <property type="match status" value="1"/>
</dbReference>
<dbReference type="GO" id="GO:0035999">
    <property type="term" value="P:tetrahydrofolate interconversion"/>
    <property type="evidence" value="ECO:0007669"/>
    <property type="project" value="UniProtKB-UniPathway"/>
</dbReference>
<dbReference type="GO" id="GO:0071949">
    <property type="term" value="F:FAD binding"/>
    <property type="evidence" value="ECO:0007669"/>
    <property type="project" value="TreeGrafter"/>
</dbReference>
<dbReference type="GO" id="GO:0005829">
    <property type="term" value="C:cytosol"/>
    <property type="evidence" value="ECO:0007669"/>
    <property type="project" value="TreeGrafter"/>
</dbReference>
<gene>
    <name evidence="8" type="ORF">B5V51_13692</name>
</gene>
<comment type="pathway">
    <text evidence="2 7">One-carbon metabolism; tetrahydrofolate interconversion.</text>
</comment>
<proteinExistence type="inferred from homology"/>
<dbReference type="UniPathway" id="UPA00193"/>
<accession>A0A2A4JS11</accession>
<dbReference type="CDD" id="cd00537">
    <property type="entry name" value="MTHFR"/>
    <property type="match status" value="1"/>
</dbReference>
<evidence type="ECO:0000256" key="4">
    <source>
        <dbReference type="ARBA" id="ARBA00022630"/>
    </source>
</evidence>
<dbReference type="STRING" id="7102.A0A2A4JS11"/>
<evidence type="ECO:0000256" key="1">
    <source>
        <dbReference type="ARBA" id="ARBA00001974"/>
    </source>
</evidence>
<evidence type="ECO:0000256" key="3">
    <source>
        <dbReference type="ARBA" id="ARBA00006743"/>
    </source>
</evidence>
<dbReference type="EMBL" id="NWSH01000789">
    <property type="protein sequence ID" value="PCG74193.1"/>
    <property type="molecule type" value="Genomic_DNA"/>
</dbReference>
<comment type="caution">
    <text evidence="8">The sequence shown here is derived from an EMBL/GenBank/DDBJ whole genome shotgun (WGS) entry which is preliminary data.</text>
</comment>
<dbReference type="PANTHER" id="PTHR45754:SF3">
    <property type="entry name" value="METHYLENETETRAHYDROFOLATE REDUCTASE (NADPH)"/>
    <property type="match status" value="1"/>
</dbReference>
<protein>
    <submittedName>
        <fullName evidence="8">Uncharacterized protein</fullName>
    </submittedName>
</protein>
<comment type="cofactor">
    <cofactor evidence="1">
        <name>FAD</name>
        <dbReference type="ChEBI" id="CHEBI:57692"/>
    </cofactor>
</comment>
<evidence type="ECO:0000256" key="6">
    <source>
        <dbReference type="ARBA" id="ARBA00023002"/>
    </source>
</evidence>
<organism evidence="8">
    <name type="scientific">Heliothis virescens</name>
    <name type="common">Tobacco budworm moth</name>
    <dbReference type="NCBI Taxonomy" id="7102"/>
    <lineage>
        <taxon>Eukaryota</taxon>
        <taxon>Metazoa</taxon>
        <taxon>Ecdysozoa</taxon>
        <taxon>Arthropoda</taxon>
        <taxon>Hexapoda</taxon>
        <taxon>Insecta</taxon>
        <taxon>Pterygota</taxon>
        <taxon>Neoptera</taxon>
        <taxon>Endopterygota</taxon>
        <taxon>Lepidoptera</taxon>
        <taxon>Glossata</taxon>
        <taxon>Ditrysia</taxon>
        <taxon>Noctuoidea</taxon>
        <taxon>Noctuidae</taxon>
        <taxon>Heliothinae</taxon>
        <taxon>Heliothis</taxon>
    </lineage>
</organism>
<keyword evidence="5" id="KW-0274">FAD</keyword>
<dbReference type="Pfam" id="PF02219">
    <property type="entry name" value="MTHFR"/>
    <property type="match status" value="1"/>
</dbReference>
<comment type="similarity">
    <text evidence="3">Belongs to the methylenetetrahydrofolate reductase family.</text>
</comment>
<sequence>MEGIKVTELIKNKGNFSYSFEVTPDVSEEDIDNLKVDPLFYSVTWHAKSHQCRDLSIDPIKTASLLRSKQKQVLMHLSCDRMRSQYLTEVLTFLQENNICNLFIVLGEGFDPDNSDFKSTSEMIKFIREKTGKYFCIGIAGFPGCLEQKILEIKDKIDIGADFILTQAFFDVEAFKSFKDRFTKMGITVPIIPGVFPFETLKQLEGFIKMCRIKVSDDLLEAVNDKEKMNKPCTELIKQLIEHLRSKCSTTHFHFFTINKLQNIQNLIEEIN</sequence>
<evidence type="ECO:0000256" key="5">
    <source>
        <dbReference type="ARBA" id="ARBA00022827"/>
    </source>
</evidence>
<evidence type="ECO:0000313" key="8">
    <source>
        <dbReference type="EMBL" id="PCG74192.1"/>
    </source>
</evidence>
<evidence type="ECO:0000256" key="7">
    <source>
        <dbReference type="RuleBase" id="RU004254"/>
    </source>
</evidence>
<dbReference type="Gene3D" id="3.20.20.220">
    <property type="match status" value="1"/>
</dbReference>
<dbReference type="AlphaFoldDB" id="A0A2A4JS11"/>
<dbReference type="InterPro" id="IPR003171">
    <property type="entry name" value="Mehydrof_redctse-like"/>
</dbReference>
<dbReference type="InterPro" id="IPR029041">
    <property type="entry name" value="FAD-linked_oxidoreductase-like"/>
</dbReference>
<keyword evidence="6" id="KW-0560">Oxidoreductase</keyword>
<dbReference type="GO" id="GO:0004489">
    <property type="term" value="F:methylenetetrahydrofolate reductase [NAD(P)H] activity"/>
    <property type="evidence" value="ECO:0007669"/>
    <property type="project" value="InterPro"/>
</dbReference>